<comment type="similarity">
    <text evidence="2">Belongs to the DoxX family.</text>
</comment>
<evidence type="ECO:0000256" key="5">
    <source>
        <dbReference type="ARBA" id="ARBA00023136"/>
    </source>
</evidence>
<organism evidence="8 9">
    <name type="scientific">Sarcophilus harrisii</name>
    <name type="common">Tasmanian devil</name>
    <name type="synonym">Sarcophilus laniarius</name>
    <dbReference type="NCBI Taxonomy" id="9305"/>
    <lineage>
        <taxon>Eukaryota</taxon>
        <taxon>Metazoa</taxon>
        <taxon>Chordata</taxon>
        <taxon>Craniata</taxon>
        <taxon>Vertebrata</taxon>
        <taxon>Euteleostomi</taxon>
        <taxon>Mammalia</taxon>
        <taxon>Metatheria</taxon>
        <taxon>Dasyuromorphia</taxon>
        <taxon>Dasyuridae</taxon>
        <taxon>Sarcophilus</taxon>
    </lineage>
</organism>
<evidence type="ECO:0000256" key="7">
    <source>
        <dbReference type="SAM" id="Phobius"/>
    </source>
</evidence>
<evidence type="ECO:0000256" key="2">
    <source>
        <dbReference type="ARBA" id="ARBA00006679"/>
    </source>
</evidence>
<feature type="transmembrane region" description="Helical" evidence="7">
    <location>
        <begin position="285"/>
        <end position="304"/>
    </location>
</feature>
<reference evidence="8 9" key="1">
    <citation type="journal article" date="2011" name="Proc. Natl. Acad. Sci. U.S.A.">
        <title>Genetic diversity and population structure of the endangered marsupial Sarcophilus harrisii (Tasmanian devil).</title>
        <authorList>
            <person name="Miller W."/>
            <person name="Hayes V.M."/>
            <person name="Ratan A."/>
            <person name="Petersen D.C."/>
            <person name="Wittekindt N.E."/>
            <person name="Miller J."/>
            <person name="Walenz B."/>
            <person name="Knight J."/>
            <person name="Qi J."/>
            <person name="Zhao F."/>
            <person name="Wang Q."/>
            <person name="Bedoya-Reina O.C."/>
            <person name="Katiyar N."/>
            <person name="Tomsho L.P."/>
            <person name="Kasson L.M."/>
            <person name="Hardie R.A."/>
            <person name="Woodbridge P."/>
            <person name="Tindall E.A."/>
            <person name="Bertelsen M.F."/>
            <person name="Dixon D."/>
            <person name="Pyecroft S."/>
            <person name="Helgen K.M."/>
            <person name="Lesk A.M."/>
            <person name="Pringle T.H."/>
            <person name="Patterson N."/>
            <person name="Zhang Y."/>
            <person name="Kreiss A."/>
            <person name="Woods G.M."/>
            <person name="Jones M.E."/>
            <person name="Schuster S.C."/>
        </authorList>
    </citation>
    <scope>NUCLEOTIDE SEQUENCE [LARGE SCALE GENOMIC DNA]</scope>
</reference>
<dbReference type="Ensembl" id="ENSSHAT00000026002.1">
    <property type="protein sequence ID" value="ENSSHAP00000030327.1"/>
    <property type="gene ID" value="ENSSHAG00000029723.1"/>
</dbReference>
<dbReference type="Pfam" id="PF07681">
    <property type="entry name" value="DoxX"/>
    <property type="match status" value="1"/>
</dbReference>
<dbReference type="GO" id="GO:0016020">
    <property type="term" value="C:membrane"/>
    <property type="evidence" value="ECO:0007669"/>
    <property type="project" value="UniProtKB-SubCell"/>
</dbReference>
<feature type="region of interest" description="Disordered" evidence="6">
    <location>
        <begin position="1"/>
        <end position="135"/>
    </location>
</feature>
<dbReference type="InterPro" id="IPR032808">
    <property type="entry name" value="DoxX"/>
</dbReference>
<keyword evidence="4 7" id="KW-1133">Transmembrane helix</keyword>
<protein>
    <recommendedName>
        <fullName evidence="10">Transmembrane protein 35B</fullName>
    </recommendedName>
</protein>
<accession>A0A7N4P1Q5</accession>
<sequence length="307" mass="31834">ESLGAVSREEAVREGTGLSRISWVPASSRHLGPRPRLGGRRPGPPPSPRGGHGGTSAWERGGPGGGGGGDGPLRLPSRPPPRSGPRETKGESVTAPSARRGGRGRGGEAGPRGGGEEVGGRGRVGAGAGAGAGAGWGRHGVLESLKAGLEWLASQLVWDRSLPPGRPRTARETTMLVFAVLRLLLGLFFMLTGAVKLSECHVPGQAYVQMRSQAAKLAHVLPLKSLGFNPDPGELLVIIGWVELVSGLLLALGPPLLQDISIILLLLLSVGTVYSLLLLKEPVSSWAPPAICLGLLFLLSTRACHLF</sequence>
<reference evidence="8" key="3">
    <citation type="submission" date="2025-09" db="UniProtKB">
        <authorList>
            <consortium name="Ensembl"/>
        </authorList>
    </citation>
    <scope>IDENTIFICATION</scope>
</reference>
<reference evidence="8" key="2">
    <citation type="submission" date="2025-08" db="UniProtKB">
        <authorList>
            <consortium name="Ensembl"/>
        </authorList>
    </citation>
    <scope>IDENTIFICATION</scope>
</reference>
<dbReference type="GeneTree" id="ENSGT00940000154325"/>
<feature type="compositionally biased region" description="Gly residues" evidence="6">
    <location>
        <begin position="61"/>
        <end position="71"/>
    </location>
</feature>
<keyword evidence="9" id="KW-1185">Reference proteome</keyword>
<evidence type="ECO:0000256" key="4">
    <source>
        <dbReference type="ARBA" id="ARBA00022989"/>
    </source>
</evidence>
<evidence type="ECO:0000256" key="3">
    <source>
        <dbReference type="ARBA" id="ARBA00022692"/>
    </source>
</evidence>
<keyword evidence="5 7" id="KW-0472">Membrane</keyword>
<feature type="transmembrane region" description="Helical" evidence="7">
    <location>
        <begin position="260"/>
        <end position="279"/>
    </location>
</feature>
<evidence type="ECO:0000256" key="6">
    <source>
        <dbReference type="SAM" id="MobiDB-lite"/>
    </source>
</evidence>
<dbReference type="PANTHER" id="PTHR13163">
    <property type="entry name" value="SPINAL CORD EXPRESSION PROTEIN 4"/>
    <property type="match status" value="1"/>
</dbReference>
<feature type="compositionally biased region" description="Gly residues" evidence="6">
    <location>
        <begin position="121"/>
        <end position="135"/>
    </location>
</feature>
<feature type="transmembrane region" description="Helical" evidence="7">
    <location>
        <begin position="235"/>
        <end position="253"/>
    </location>
</feature>
<evidence type="ECO:0000313" key="9">
    <source>
        <dbReference type="Proteomes" id="UP000007648"/>
    </source>
</evidence>
<evidence type="ECO:0008006" key="10">
    <source>
        <dbReference type="Google" id="ProtNLM"/>
    </source>
</evidence>
<dbReference type="InParanoid" id="A0A7N4P1Q5"/>
<dbReference type="InterPro" id="IPR040399">
    <property type="entry name" value="TMEM35A/B"/>
</dbReference>
<dbReference type="Proteomes" id="UP000007648">
    <property type="component" value="Unassembled WGS sequence"/>
</dbReference>
<comment type="subcellular location">
    <subcellularLocation>
        <location evidence="1">Membrane</location>
        <topology evidence="1">Multi-pass membrane protein</topology>
    </subcellularLocation>
</comment>
<evidence type="ECO:0000256" key="1">
    <source>
        <dbReference type="ARBA" id="ARBA00004141"/>
    </source>
</evidence>
<proteinExistence type="inferred from homology"/>
<keyword evidence="3 7" id="KW-0812">Transmembrane</keyword>
<dbReference type="PANTHER" id="PTHR13163:SF2">
    <property type="entry name" value="TRANSMEMBRANE PROTEIN 35B"/>
    <property type="match status" value="1"/>
</dbReference>
<dbReference type="AlphaFoldDB" id="A0A7N4P1Q5"/>
<feature type="transmembrane region" description="Helical" evidence="7">
    <location>
        <begin position="175"/>
        <end position="195"/>
    </location>
</feature>
<name>A0A7N4P1Q5_SARHA</name>
<evidence type="ECO:0000313" key="8">
    <source>
        <dbReference type="Ensembl" id="ENSSHAP00000030327.1"/>
    </source>
</evidence>
<gene>
    <name evidence="8" type="primary">TMEM35B</name>
</gene>